<dbReference type="OrthoDB" id="194358at2759"/>
<accession>A0A067CTK8</accession>
<dbReference type="GeneID" id="24125587"/>
<dbReference type="PANTHER" id="PTHR24198">
    <property type="entry name" value="ANKYRIN REPEAT AND PROTEIN KINASE DOMAIN-CONTAINING PROTEIN"/>
    <property type="match status" value="1"/>
</dbReference>
<keyword evidence="2 3" id="KW-0040">ANK repeat</keyword>
<protein>
    <submittedName>
        <fullName evidence="4">Uncharacterized protein</fullName>
    </submittedName>
</protein>
<dbReference type="PROSITE" id="PS50297">
    <property type="entry name" value="ANK_REP_REGION"/>
    <property type="match status" value="3"/>
</dbReference>
<dbReference type="EMBL" id="KK583195">
    <property type="protein sequence ID" value="KDO32580.1"/>
    <property type="molecule type" value="Genomic_DNA"/>
</dbReference>
<dbReference type="AlphaFoldDB" id="A0A067CTK8"/>
<dbReference type="RefSeq" id="XP_012197025.1">
    <property type="nucleotide sequence ID" value="XM_012341635.1"/>
</dbReference>
<feature type="repeat" description="ANK" evidence="3">
    <location>
        <begin position="110"/>
        <end position="142"/>
    </location>
</feature>
<evidence type="ECO:0000256" key="2">
    <source>
        <dbReference type="ARBA" id="ARBA00023043"/>
    </source>
</evidence>
<evidence type="ECO:0000256" key="1">
    <source>
        <dbReference type="ARBA" id="ARBA00022737"/>
    </source>
</evidence>
<dbReference type="SUPFAM" id="SSF48403">
    <property type="entry name" value="Ankyrin repeat"/>
    <property type="match status" value="1"/>
</dbReference>
<dbReference type="Gene3D" id="1.25.40.20">
    <property type="entry name" value="Ankyrin repeat-containing domain"/>
    <property type="match status" value="2"/>
</dbReference>
<reference evidence="4 5" key="1">
    <citation type="journal article" date="2013" name="PLoS Genet.">
        <title>Distinctive expansion of potential virulence genes in the genome of the oomycete fish pathogen Saprolegnia parasitica.</title>
        <authorList>
            <person name="Jiang R.H."/>
            <person name="de Bruijn I."/>
            <person name="Haas B.J."/>
            <person name="Belmonte R."/>
            <person name="Lobach L."/>
            <person name="Christie J."/>
            <person name="van den Ackerveken G."/>
            <person name="Bottin A."/>
            <person name="Bulone V."/>
            <person name="Diaz-Moreno S.M."/>
            <person name="Dumas B."/>
            <person name="Fan L."/>
            <person name="Gaulin E."/>
            <person name="Govers F."/>
            <person name="Grenville-Briggs L.J."/>
            <person name="Horner N.R."/>
            <person name="Levin J.Z."/>
            <person name="Mammella M."/>
            <person name="Meijer H.J."/>
            <person name="Morris P."/>
            <person name="Nusbaum C."/>
            <person name="Oome S."/>
            <person name="Phillips A.J."/>
            <person name="van Rooyen D."/>
            <person name="Rzeszutek E."/>
            <person name="Saraiva M."/>
            <person name="Secombes C.J."/>
            <person name="Seidl M.F."/>
            <person name="Snel B."/>
            <person name="Stassen J.H."/>
            <person name="Sykes S."/>
            <person name="Tripathy S."/>
            <person name="van den Berg H."/>
            <person name="Vega-Arreguin J.C."/>
            <person name="Wawra S."/>
            <person name="Young S.K."/>
            <person name="Zeng Q."/>
            <person name="Dieguez-Uribeondo J."/>
            <person name="Russ C."/>
            <person name="Tyler B.M."/>
            <person name="van West P."/>
        </authorList>
    </citation>
    <scope>NUCLEOTIDE SEQUENCE [LARGE SCALE GENOMIC DNA]</scope>
    <source>
        <strain evidence="4 5">CBS 223.65</strain>
    </source>
</reference>
<evidence type="ECO:0000256" key="3">
    <source>
        <dbReference type="PROSITE-ProRule" id="PRU00023"/>
    </source>
</evidence>
<feature type="repeat" description="ANK" evidence="3">
    <location>
        <begin position="144"/>
        <end position="176"/>
    </location>
</feature>
<organism evidence="4 5">
    <name type="scientific">Saprolegnia parasitica (strain CBS 223.65)</name>
    <dbReference type="NCBI Taxonomy" id="695850"/>
    <lineage>
        <taxon>Eukaryota</taxon>
        <taxon>Sar</taxon>
        <taxon>Stramenopiles</taxon>
        <taxon>Oomycota</taxon>
        <taxon>Saprolegniomycetes</taxon>
        <taxon>Saprolegniales</taxon>
        <taxon>Saprolegniaceae</taxon>
        <taxon>Saprolegnia</taxon>
    </lineage>
</organism>
<dbReference type="Pfam" id="PF12796">
    <property type="entry name" value="Ank_2"/>
    <property type="match status" value="2"/>
</dbReference>
<proteinExistence type="predicted"/>
<sequence length="261" mass="27983">MTTRGWVCHLCTKMNPVTHDGPCLCCGRPRRHAVKSLAKKATTKALLLHADLSKHTRPEQVADMVEHGFDVNELSSEGYTVLHCAARHGQAGIVRELLRFGADTEIEATGGRRALHYAVESGSMETVQELVSRGALPSPATNGDALTPLHIAGQMGHHKIADVLLRAGARLGAVTKHMRQTALHLAAEAGHIECVRVFMRYDLEGDVVGAVDASGATATQTAQFAQRSVVVELLQLQIGAGAKDRLLDRLLAMGAGRPSDR</sequence>
<dbReference type="VEuPathDB" id="FungiDB:SPRG_03054"/>
<dbReference type="InterPro" id="IPR002110">
    <property type="entry name" value="Ankyrin_rpt"/>
</dbReference>
<evidence type="ECO:0000313" key="5">
    <source>
        <dbReference type="Proteomes" id="UP000030745"/>
    </source>
</evidence>
<dbReference type="KEGG" id="spar:SPRG_03054"/>
<dbReference type="InterPro" id="IPR036770">
    <property type="entry name" value="Ankyrin_rpt-contain_sf"/>
</dbReference>
<dbReference type="Proteomes" id="UP000030745">
    <property type="component" value="Unassembled WGS sequence"/>
</dbReference>
<feature type="repeat" description="ANK" evidence="3">
    <location>
        <begin position="77"/>
        <end position="109"/>
    </location>
</feature>
<dbReference type="SMART" id="SM00248">
    <property type="entry name" value="ANK"/>
    <property type="match status" value="4"/>
</dbReference>
<keyword evidence="1" id="KW-0677">Repeat</keyword>
<evidence type="ECO:0000313" key="4">
    <source>
        <dbReference type="EMBL" id="KDO32580.1"/>
    </source>
</evidence>
<gene>
    <name evidence="4" type="ORF">SPRG_03054</name>
</gene>
<dbReference type="STRING" id="695850.A0A067CTK8"/>
<name>A0A067CTK8_SAPPC</name>
<dbReference type="PROSITE" id="PS50088">
    <property type="entry name" value="ANK_REPEAT"/>
    <property type="match status" value="3"/>
</dbReference>
<dbReference type="PANTHER" id="PTHR24198:SF165">
    <property type="entry name" value="ANKYRIN REPEAT-CONTAINING PROTEIN-RELATED"/>
    <property type="match status" value="1"/>
</dbReference>
<keyword evidence="5" id="KW-1185">Reference proteome</keyword>